<dbReference type="EMBL" id="JAAIUW010000011">
    <property type="protein sequence ID" value="KAF7808221.1"/>
    <property type="molecule type" value="Genomic_DNA"/>
</dbReference>
<evidence type="ECO:0000313" key="2">
    <source>
        <dbReference type="Proteomes" id="UP000634136"/>
    </source>
</evidence>
<comment type="caution">
    <text evidence="1">The sequence shown here is derived from an EMBL/GenBank/DDBJ whole genome shotgun (WGS) entry which is preliminary data.</text>
</comment>
<dbReference type="Proteomes" id="UP000634136">
    <property type="component" value="Unassembled WGS sequence"/>
</dbReference>
<dbReference type="AlphaFoldDB" id="A0A834W724"/>
<keyword evidence="2" id="KW-1185">Reference proteome</keyword>
<proteinExistence type="predicted"/>
<reference evidence="1" key="1">
    <citation type="submission" date="2020-09" db="EMBL/GenBank/DDBJ databases">
        <title>Genome-Enabled Discovery of Anthraquinone Biosynthesis in Senna tora.</title>
        <authorList>
            <person name="Kang S.-H."/>
            <person name="Pandey R.P."/>
            <person name="Lee C.-M."/>
            <person name="Sim J.-S."/>
            <person name="Jeong J.-T."/>
            <person name="Choi B.-S."/>
            <person name="Jung M."/>
            <person name="Ginzburg D."/>
            <person name="Zhao K."/>
            <person name="Won S.Y."/>
            <person name="Oh T.-J."/>
            <person name="Yu Y."/>
            <person name="Kim N.-H."/>
            <person name="Lee O.R."/>
            <person name="Lee T.-H."/>
            <person name="Bashyal P."/>
            <person name="Kim T.-S."/>
            <person name="Lee W.-H."/>
            <person name="Kawkins C."/>
            <person name="Kim C.-K."/>
            <person name="Kim J.S."/>
            <person name="Ahn B.O."/>
            <person name="Rhee S.Y."/>
            <person name="Sohng J.K."/>
        </authorList>
    </citation>
    <scope>NUCLEOTIDE SEQUENCE</scope>
    <source>
        <tissue evidence="1">Leaf</tissue>
    </source>
</reference>
<accession>A0A834W724</accession>
<gene>
    <name evidence="1" type="ORF">G2W53_034964</name>
</gene>
<protein>
    <submittedName>
        <fullName evidence="1">Uncharacterized protein</fullName>
    </submittedName>
</protein>
<evidence type="ECO:0000313" key="1">
    <source>
        <dbReference type="EMBL" id="KAF7808221.1"/>
    </source>
</evidence>
<sequence length="130" mass="14909">MCKGTVMAENPHASYWYKEDDTLNTGDNKLCCIIVKHHEATYLFGVHQWQLGNIVLDQSRHLASYLCVAICPWRHGKPVAGVFCNLSATRLIKLGMMEIDDQCYHWEDLMELRLWHQSATWLESTVVGGD</sequence>
<organism evidence="1 2">
    <name type="scientific">Senna tora</name>
    <dbReference type="NCBI Taxonomy" id="362788"/>
    <lineage>
        <taxon>Eukaryota</taxon>
        <taxon>Viridiplantae</taxon>
        <taxon>Streptophyta</taxon>
        <taxon>Embryophyta</taxon>
        <taxon>Tracheophyta</taxon>
        <taxon>Spermatophyta</taxon>
        <taxon>Magnoliopsida</taxon>
        <taxon>eudicotyledons</taxon>
        <taxon>Gunneridae</taxon>
        <taxon>Pentapetalae</taxon>
        <taxon>rosids</taxon>
        <taxon>fabids</taxon>
        <taxon>Fabales</taxon>
        <taxon>Fabaceae</taxon>
        <taxon>Caesalpinioideae</taxon>
        <taxon>Cassia clade</taxon>
        <taxon>Senna</taxon>
    </lineage>
</organism>
<name>A0A834W724_9FABA</name>